<proteinExistence type="predicted"/>
<accession>A0A0D3I650</accession>
<evidence type="ECO:0000313" key="3">
    <source>
        <dbReference type="Proteomes" id="UP000013827"/>
    </source>
</evidence>
<protein>
    <recommendedName>
        <fullName evidence="1">ATP-grasp domain-containing protein</fullName>
    </recommendedName>
</protein>
<dbReference type="eggNOG" id="ENOG502T297">
    <property type="taxonomic scope" value="Eukaryota"/>
</dbReference>
<sequence length="269" mass="28877">MPVYVKLTDHVQAAVPDGDIMPVFIHRDILASATASALDRQDHRRAPAWSTILLEVPEGEDGAEEDALLREGLRAAGCPRPQPFTLKQMTHLQLTSATFVHGGVAAISRALARMGVPLPPPDDYPHCLRCQLHRRIWTSSVGELLRHFDGSGGTSSGGGLGAVFVKPLDRRKRFTGFVVAQPDDLASHGLTRRAERLLCASAVRWLTEWRVYVAEGEVLACCNYAGDPALQVEATVVQEGVAARSAAPGCPAGYALDYGVLDPGDAPRA</sequence>
<reference evidence="3" key="1">
    <citation type="journal article" date="2013" name="Nature">
        <title>Pan genome of the phytoplankton Emiliania underpins its global distribution.</title>
        <authorList>
            <person name="Read B.A."/>
            <person name="Kegel J."/>
            <person name="Klute M.J."/>
            <person name="Kuo A."/>
            <person name="Lefebvre S.C."/>
            <person name="Maumus F."/>
            <person name="Mayer C."/>
            <person name="Miller J."/>
            <person name="Monier A."/>
            <person name="Salamov A."/>
            <person name="Young J."/>
            <person name="Aguilar M."/>
            <person name="Claverie J.M."/>
            <person name="Frickenhaus S."/>
            <person name="Gonzalez K."/>
            <person name="Herman E.K."/>
            <person name="Lin Y.C."/>
            <person name="Napier J."/>
            <person name="Ogata H."/>
            <person name="Sarno A.F."/>
            <person name="Shmutz J."/>
            <person name="Schroeder D."/>
            <person name="de Vargas C."/>
            <person name="Verret F."/>
            <person name="von Dassow P."/>
            <person name="Valentin K."/>
            <person name="Van de Peer Y."/>
            <person name="Wheeler G."/>
            <person name="Dacks J.B."/>
            <person name="Delwiche C.F."/>
            <person name="Dyhrman S.T."/>
            <person name="Glockner G."/>
            <person name="John U."/>
            <person name="Richards T."/>
            <person name="Worden A.Z."/>
            <person name="Zhang X."/>
            <person name="Grigoriev I.V."/>
            <person name="Allen A.E."/>
            <person name="Bidle K."/>
            <person name="Borodovsky M."/>
            <person name="Bowler C."/>
            <person name="Brownlee C."/>
            <person name="Cock J.M."/>
            <person name="Elias M."/>
            <person name="Gladyshev V.N."/>
            <person name="Groth M."/>
            <person name="Guda C."/>
            <person name="Hadaegh A."/>
            <person name="Iglesias-Rodriguez M.D."/>
            <person name="Jenkins J."/>
            <person name="Jones B.M."/>
            <person name="Lawson T."/>
            <person name="Leese F."/>
            <person name="Lindquist E."/>
            <person name="Lobanov A."/>
            <person name="Lomsadze A."/>
            <person name="Malik S.B."/>
            <person name="Marsh M.E."/>
            <person name="Mackinder L."/>
            <person name="Mock T."/>
            <person name="Mueller-Roeber B."/>
            <person name="Pagarete A."/>
            <person name="Parker M."/>
            <person name="Probert I."/>
            <person name="Quesneville H."/>
            <person name="Raines C."/>
            <person name="Rensing S.A."/>
            <person name="Riano-Pachon D.M."/>
            <person name="Richier S."/>
            <person name="Rokitta S."/>
            <person name="Shiraiwa Y."/>
            <person name="Soanes D.M."/>
            <person name="van der Giezen M."/>
            <person name="Wahlund T.M."/>
            <person name="Williams B."/>
            <person name="Wilson W."/>
            <person name="Wolfe G."/>
            <person name="Wurch L.L."/>
        </authorList>
    </citation>
    <scope>NUCLEOTIDE SEQUENCE</scope>
</reference>
<dbReference type="InterPro" id="IPR041261">
    <property type="entry name" value="R2K_2"/>
</dbReference>
<dbReference type="EnsemblProtists" id="EOD06735">
    <property type="protein sequence ID" value="EOD06735"/>
    <property type="gene ID" value="EMIHUDRAFT_106678"/>
</dbReference>
<dbReference type="Pfam" id="PF18299">
    <property type="entry name" value="R2K_2"/>
    <property type="match status" value="1"/>
</dbReference>
<dbReference type="HOGENOM" id="CLU_1036007_0_0_1"/>
<evidence type="ECO:0000313" key="2">
    <source>
        <dbReference type="EnsemblProtists" id="EOD06735"/>
    </source>
</evidence>
<reference evidence="2" key="2">
    <citation type="submission" date="2024-10" db="UniProtKB">
        <authorList>
            <consortium name="EnsemblProtists"/>
        </authorList>
    </citation>
    <scope>IDENTIFICATION</scope>
</reference>
<dbReference type="Proteomes" id="UP000013827">
    <property type="component" value="Unassembled WGS sequence"/>
</dbReference>
<dbReference type="EnsemblProtists" id="EOD33301">
    <property type="protein sequence ID" value="EOD33301"/>
    <property type="gene ID" value="EMIHUDRAFT_111876"/>
</dbReference>
<dbReference type="GeneID" id="17252919"/>
<dbReference type="KEGG" id="ehx:EMIHUDRAFT_106678"/>
<organism evidence="2 3">
    <name type="scientific">Emiliania huxleyi (strain CCMP1516)</name>
    <dbReference type="NCBI Taxonomy" id="280463"/>
    <lineage>
        <taxon>Eukaryota</taxon>
        <taxon>Haptista</taxon>
        <taxon>Haptophyta</taxon>
        <taxon>Prymnesiophyceae</taxon>
        <taxon>Isochrysidales</taxon>
        <taxon>Noelaerhabdaceae</taxon>
        <taxon>Emiliania</taxon>
    </lineage>
</organism>
<name>A0A0D3I650_EMIH1</name>
<evidence type="ECO:0000259" key="1">
    <source>
        <dbReference type="Pfam" id="PF18299"/>
    </source>
</evidence>
<dbReference type="PaxDb" id="2903-EOD06735"/>
<feature type="domain" description="ATP-grasp" evidence="1">
    <location>
        <begin position="132"/>
        <end position="264"/>
    </location>
</feature>
<dbReference type="KEGG" id="ehx:EMIHUDRAFT_111876"/>
<keyword evidence="3" id="KW-1185">Reference proteome</keyword>
<dbReference type="RefSeq" id="XP_005759164.1">
    <property type="nucleotide sequence ID" value="XM_005759107.1"/>
</dbReference>
<dbReference type="GeneID" id="17278615"/>
<dbReference type="AlphaFoldDB" id="A0A0D3I650"/>
<dbReference type="RefSeq" id="XP_005785730.1">
    <property type="nucleotide sequence ID" value="XM_005785673.1"/>
</dbReference>